<organism evidence="2 3">
    <name type="scientific">Kribbella aluminosa</name>
    <dbReference type="NCBI Taxonomy" id="416017"/>
    <lineage>
        <taxon>Bacteria</taxon>
        <taxon>Bacillati</taxon>
        <taxon>Actinomycetota</taxon>
        <taxon>Actinomycetes</taxon>
        <taxon>Propionibacteriales</taxon>
        <taxon>Kribbellaceae</taxon>
        <taxon>Kribbella</taxon>
    </lineage>
</organism>
<dbReference type="EMBL" id="JAGINT010000002">
    <property type="protein sequence ID" value="MBP2354630.1"/>
    <property type="molecule type" value="Genomic_DNA"/>
</dbReference>
<gene>
    <name evidence="2" type="ORF">JOF29_005740</name>
</gene>
<evidence type="ECO:0000259" key="1">
    <source>
        <dbReference type="Pfam" id="PF20296"/>
    </source>
</evidence>
<feature type="domain" description="Methylase-associated X1" evidence="1">
    <location>
        <begin position="52"/>
        <end position="167"/>
    </location>
</feature>
<dbReference type="RefSeq" id="WP_209697410.1">
    <property type="nucleotide sequence ID" value="NZ_BAAAVU010000031.1"/>
</dbReference>
<accession>A0ABS4USM3</accession>
<sequence>MGAWTPSEKQPLPALYRRFVDALGDSVMNDLDPESAMSKPLDLVCQPPLPRNVRLYVFNCTDHPSERKAGDYRIQLRLPGQKRRQRGELALDPGVLVLLAGYIAEFDIFVFWDANAHSEFPYSKGIQVSAATVHQAAIHGQSDQRRDVRRNGGYPEHVVAVRADRLLSGLQRREELTRLSLLGDPPSVMS</sequence>
<proteinExistence type="predicted"/>
<comment type="caution">
    <text evidence="2">The sequence shown here is derived from an EMBL/GenBank/DDBJ whole genome shotgun (WGS) entry which is preliminary data.</text>
</comment>
<name>A0ABS4USM3_9ACTN</name>
<evidence type="ECO:0000313" key="2">
    <source>
        <dbReference type="EMBL" id="MBP2354630.1"/>
    </source>
</evidence>
<evidence type="ECO:0000313" key="3">
    <source>
        <dbReference type="Proteomes" id="UP000755585"/>
    </source>
</evidence>
<reference evidence="2 3" key="1">
    <citation type="submission" date="2021-03" db="EMBL/GenBank/DDBJ databases">
        <title>Sequencing the genomes of 1000 actinobacteria strains.</title>
        <authorList>
            <person name="Klenk H.-P."/>
        </authorList>
    </citation>
    <scope>NUCLEOTIDE SEQUENCE [LARGE SCALE GENOMIC DNA]</scope>
    <source>
        <strain evidence="2 3">DSM 18824</strain>
    </source>
</reference>
<dbReference type="Pfam" id="PF20296">
    <property type="entry name" value="MTaX1"/>
    <property type="match status" value="1"/>
</dbReference>
<dbReference type="Proteomes" id="UP000755585">
    <property type="component" value="Unassembled WGS sequence"/>
</dbReference>
<protein>
    <recommendedName>
        <fullName evidence="1">Methylase-associated X1 domain-containing protein</fullName>
    </recommendedName>
</protein>
<keyword evidence="3" id="KW-1185">Reference proteome</keyword>
<dbReference type="InterPro" id="IPR046894">
    <property type="entry name" value="MTaX1"/>
</dbReference>